<dbReference type="Pfam" id="PF25583">
    <property type="entry name" value="WCX"/>
    <property type="match status" value="1"/>
</dbReference>
<dbReference type="PROSITE" id="PS52050">
    <property type="entry name" value="WYL"/>
    <property type="match status" value="1"/>
</dbReference>
<evidence type="ECO:0000259" key="2">
    <source>
        <dbReference type="Pfam" id="PF25583"/>
    </source>
</evidence>
<dbReference type="InterPro" id="IPR026881">
    <property type="entry name" value="WYL_dom"/>
</dbReference>
<feature type="domain" description="WCX" evidence="2">
    <location>
        <begin position="254"/>
        <end position="324"/>
    </location>
</feature>
<dbReference type="Proteomes" id="UP001589896">
    <property type="component" value="Unassembled WGS sequence"/>
</dbReference>
<name>A0ABV6RWU3_9GAMM</name>
<sequence length="329" mass="35904">MAAAPSRVAVEERLFSLVLALLATESGLTKTEILSTVQGYRQRYEAEGVTPALERQFERDKDDIRELGVPLETVDDPGDPGNNQALRYRIPKGEYDLPEDVEFSPNELALLNLAANVWREGSLSGDSRRALMKLHALGSAADELVVGYAPQIRARDAAFEPLNTALGKNQLVRFPYLNPGRSEAMERIVAPLALVQFGGRWLLYAREQGAGIDKSFLLSRIVGPVRTTGKTFPRPAGDSTAAALKSLQDFWEQQTAEVRVQPGTDAATRLAKRRGAVAGGNGMLALHYSDLNLFADELASFGPEVLVLSPPELRDAVRTRLERTAADHG</sequence>
<reference evidence="3 4" key="1">
    <citation type="submission" date="2024-09" db="EMBL/GenBank/DDBJ databases">
        <authorList>
            <person name="Sun Q."/>
            <person name="Mori K."/>
        </authorList>
    </citation>
    <scope>NUCLEOTIDE SEQUENCE [LARGE SCALE GENOMIC DNA]</scope>
    <source>
        <strain evidence="3 4">KCTC 23076</strain>
    </source>
</reference>
<proteinExistence type="predicted"/>
<keyword evidence="4" id="KW-1185">Reference proteome</keyword>
<gene>
    <name evidence="3" type="ORF">ACFFGH_26780</name>
</gene>
<dbReference type="PANTHER" id="PTHR34580">
    <property type="match status" value="1"/>
</dbReference>
<evidence type="ECO:0000313" key="4">
    <source>
        <dbReference type="Proteomes" id="UP001589896"/>
    </source>
</evidence>
<dbReference type="Pfam" id="PF13280">
    <property type="entry name" value="WYL"/>
    <property type="match status" value="1"/>
</dbReference>
<evidence type="ECO:0000313" key="3">
    <source>
        <dbReference type="EMBL" id="MFC0681450.1"/>
    </source>
</evidence>
<organism evidence="3 4">
    <name type="scientific">Lysobacter korlensis</name>
    <dbReference type="NCBI Taxonomy" id="553636"/>
    <lineage>
        <taxon>Bacteria</taxon>
        <taxon>Pseudomonadati</taxon>
        <taxon>Pseudomonadota</taxon>
        <taxon>Gammaproteobacteria</taxon>
        <taxon>Lysobacterales</taxon>
        <taxon>Lysobacteraceae</taxon>
        <taxon>Lysobacter</taxon>
    </lineage>
</organism>
<feature type="domain" description="WYL" evidence="1">
    <location>
        <begin position="158"/>
        <end position="221"/>
    </location>
</feature>
<dbReference type="RefSeq" id="WP_386674090.1">
    <property type="nucleotide sequence ID" value="NZ_JBHLTG010000008.1"/>
</dbReference>
<dbReference type="EMBL" id="JBHLTG010000008">
    <property type="protein sequence ID" value="MFC0681450.1"/>
    <property type="molecule type" value="Genomic_DNA"/>
</dbReference>
<dbReference type="PANTHER" id="PTHR34580:SF3">
    <property type="entry name" value="PROTEIN PAFB"/>
    <property type="match status" value="1"/>
</dbReference>
<evidence type="ECO:0000259" key="1">
    <source>
        <dbReference type="Pfam" id="PF13280"/>
    </source>
</evidence>
<comment type="caution">
    <text evidence="3">The sequence shown here is derived from an EMBL/GenBank/DDBJ whole genome shotgun (WGS) entry which is preliminary data.</text>
</comment>
<dbReference type="InterPro" id="IPR057727">
    <property type="entry name" value="WCX_dom"/>
</dbReference>
<dbReference type="InterPro" id="IPR051534">
    <property type="entry name" value="CBASS_pafABC_assoc_protein"/>
</dbReference>
<protein>
    <submittedName>
        <fullName evidence="3">Helix-turn-helix transcriptional regulator</fullName>
    </submittedName>
</protein>
<accession>A0ABV6RWU3</accession>